<evidence type="ECO:0000313" key="2">
    <source>
        <dbReference type="Proteomes" id="UP000464577"/>
    </source>
</evidence>
<proteinExistence type="predicted"/>
<accession>A0A6P1W4I9</accession>
<protein>
    <submittedName>
        <fullName evidence="1">Uncharacterized protein</fullName>
    </submittedName>
</protein>
<sequence>MKAQRIGLIIVNLLLLYAGVMLFSMAQAQSLPMYINQDPGYWYNLYQEEQARANGLEQYGRTAIYGLSESLKAANDTIIKQNATIVRLVKERNGQTDRAVKAETALKPVSDELAKYEGKTIAGKAIRKVSNALKYVGGGTVLFFAIKAAVP</sequence>
<dbReference type="Proteomes" id="UP000464577">
    <property type="component" value="Chromosome"/>
</dbReference>
<dbReference type="KEGG" id="senf:GJR95_31385"/>
<dbReference type="RefSeq" id="WP_162389645.1">
    <property type="nucleotide sequence ID" value="NZ_CP045997.1"/>
</dbReference>
<gene>
    <name evidence="1" type="ORF">GJR95_31385</name>
</gene>
<organism evidence="1 2">
    <name type="scientific">Spirosoma endbachense</name>
    <dbReference type="NCBI Taxonomy" id="2666025"/>
    <lineage>
        <taxon>Bacteria</taxon>
        <taxon>Pseudomonadati</taxon>
        <taxon>Bacteroidota</taxon>
        <taxon>Cytophagia</taxon>
        <taxon>Cytophagales</taxon>
        <taxon>Cytophagaceae</taxon>
        <taxon>Spirosoma</taxon>
    </lineage>
</organism>
<keyword evidence="2" id="KW-1185">Reference proteome</keyword>
<dbReference type="EMBL" id="CP045997">
    <property type="protein sequence ID" value="QHV99242.1"/>
    <property type="molecule type" value="Genomic_DNA"/>
</dbReference>
<reference evidence="1 2" key="1">
    <citation type="submission" date="2019-11" db="EMBL/GenBank/DDBJ databases">
        <title>Spirosoma endbachense sp. nov., isolated from a natural salt meadow.</title>
        <authorList>
            <person name="Rojas J."/>
            <person name="Ambika Manirajan B."/>
            <person name="Ratering S."/>
            <person name="Suarez C."/>
            <person name="Geissler-Plaum R."/>
            <person name="Schnell S."/>
        </authorList>
    </citation>
    <scope>NUCLEOTIDE SEQUENCE [LARGE SCALE GENOMIC DNA]</scope>
    <source>
        <strain evidence="1 2">I-24</strain>
    </source>
</reference>
<evidence type="ECO:0000313" key="1">
    <source>
        <dbReference type="EMBL" id="QHV99242.1"/>
    </source>
</evidence>
<dbReference type="AlphaFoldDB" id="A0A6P1W4I9"/>
<name>A0A6P1W4I9_9BACT</name>